<evidence type="ECO:0000256" key="4">
    <source>
        <dbReference type="ARBA" id="ARBA00022519"/>
    </source>
</evidence>
<keyword evidence="3" id="KW-1003">Cell membrane</keyword>
<comment type="subcellular location">
    <subcellularLocation>
        <location evidence="1">Cell inner membrane</location>
        <topology evidence="1">Multi-pass membrane protein</topology>
    </subcellularLocation>
</comment>
<dbReference type="CDD" id="cd03512">
    <property type="entry name" value="Alkane-hydroxylase"/>
    <property type="match status" value="1"/>
</dbReference>
<reference evidence="14" key="1">
    <citation type="submission" date="2020-07" db="EMBL/GenBank/DDBJ databases">
        <authorList>
            <person name="Pettersson B.M.F."/>
            <person name="Behra P.R.K."/>
            <person name="Ramesh M."/>
            <person name="Das S."/>
            <person name="Dasgupta S."/>
            <person name="Kirsebom L.A."/>
        </authorList>
    </citation>
    <scope>NUCLEOTIDE SEQUENCE</scope>
    <source>
        <strain evidence="14">DSM 44615</strain>
    </source>
</reference>
<keyword evidence="11 12" id="KW-0472">Membrane</keyword>
<keyword evidence="5 12" id="KW-0812">Transmembrane</keyword>
<protein>
    <submittedName>
        <fullName evidence="14">Alkane 1-monooxygenase</fullName>
    </submittedName>
</protein>
<reference evidence="14" key="2">
    <citation type="journal article" date="2022" name="BMC Genomics">
        <title>Comparative genome analysis of mycobacteria focusing on tRNA and non-coding RNA.</title>
        <authorList>
            <person name="Behra P.R.K."/>
            <person name="Pettersson B.M.F."/>
            <person name="Ramesh M."/>
            <person name="Das S."/>
            <person name="Dasgupta S."/>
            <person name="Kirsebom L.A."/>
        </authorList>
    </citation>
    <scope>NUCLEOTIDE SEQUENCE</scope>
    <source>
        <strain evidence="14">DSM 44615</strain>
    </source>
</reference>
<dbReference type="PANTHER" id="PTHR38674">
    <property type="entry name" value="ALKANE 1-MONOOXYGENASE 1"/>
    <property type="match status" value="1"/>
</dbReference>
<dbReference type="GO" id="GO:0006629">
    <property type="term" value="P:lipid metabolic process"/>
    <property type="evidence" value="ECO:0007669"/>
    <property type="project" value="InterPro"/>
</dbReference>
<keyword evidence="4" id="KW-0997">Cell inner membrane</keyword>
<evidence type="ECO:0000256" key="9">
    <source>
        <dbReference type="ARBA" id="ARBA00023004"/>
    </source>
</evidence>
<feature type="transmembrane region" description="Helical" evidence="12">
    <location>
        <begin position="58"/>
        <end position="77"/>
    </location>
</feature>
<accession>A0A9X3BPC3</accession>
<sequence length="404" mass="45641">MGSTVSFSRPRTVHTERGEIPIPRWHDPKRYLWLLGAVVPANVAASWLAVYLTGNGLFWWFTAVLAFVAVPVLDWAVGEDAENPPDSALAWLEHDRLYRWATYLYLPNQYGSLLLACWFWAGGGWLTMSFADKVGLMVTVGIIGGIAINTAHELGHKRAPAEKRLSKVALAQTWYGHFYIEHNRGHHARVATAEDPASARFGESLYAFIPRSVLGSLRSAWRIESARFARLGRSRWTLRNDVLNAWLMSAALFVVLIVWFGITVLPWLIGQAAIGFCLLEAVNYLEHYGLRRQKLPDGRYERVRAAHSWNSNTVVANVFLFHLQRHSDHHAHPLRRYQALRHADEAPQLPGGYATMLVLATVPPLWRRVMDWRVIEHYGGDIRLAALSPRHQRGLLVASAPTGQ</sequence>
<evidence type="ECO:0000259" key="13">
    <source>
        <dbReference type="Pfam" id="PF00487"/>
    </source>
</evidence>
<dbReference type="Proteomes" id="UP001140293">
    <property type="component" value="Unassembled WGS sequence"/>
</dbReference>
<feature type="transmembrane region" description="Helical" evidence="12">
    <location>
        <begin position="31"/>
        <end position="52"/>
    </location>
</feature>
<evidence type="ECO:0000256" key="6">
    <source>
        <dbReference type="ARBA" id="ARBA00022723"/>
    </source>
</evidence>
<dbReference type="AlphaFoldDB" id="A0A9X3BPC3"/>
<dbReference type="PANTHER" id="PTHR38674:SF1">
    <property type="entry name" value="ALKANE 1-MONOOXYGENASE 1"/>
    <property type="match status" value="1"/>
</dbReference>
<feature type="transmembrane region" description="Helical" evidence="12">
    <location>
        <begin position="243"/>
        <end position="262"/>
    </location>
</feature>
<dbReference type="GO" id="GO:0005886">
    <property type="term" value="C:plasma membrane"/>
    <property type="evidence" value="ECO:0007669"/>
    <property type="project" value="UniProtKB-SubCell"/>
</dbReference>
<dbReference type="GO" id="GO:0046872">
    <property type="term" value="F:metal ion binding"/>
    <property type="evidence" value="ECO:0007669"/>
    <property type="project" value="UniProtKB-KW"/>
</dbReference>
<evidence type="ECO:0000256" key="8">
    <source>
        <dbReference type="ARBA" id="ARBA00023002"/>
    </source>
</evidence>
<evidence type="ECO:0000256" key="7">
    <source>
        <dbReference type="ARBA" id="ARBA00022989"/>
    </source>
</evidence>
<feature type="domain" description="Fatty acid desaturase" evidence="13">
    <location>
        <begin position="136"/>
        <end position="356"/>
    </location>
</feature>
<dbReference type="Pfam" id="PF00487">
    <property type="entry name" value="FA_desaturase"/>
    <property type="match status" value="1"/>
</dbReference>
<comment type="caution">
    <text evidence="14">The sequence shown here is derived from an EMBL/GenBank/DDBJ whole genome shotgun (WGS) entry which is preliminary data.</text>
</comment>
<evidence type="ECO:0000256" key="5">
    <source>
        <dbReference type="ARBA" id="ARBA00022692"/>
    </source>
</evidence>
<feature type="transmembrane region" description="Helical" evidence="12">
    <location>
        <begin position="268"/>
        <end position="285"/>
    </location>
</feature>
<dbReference type="InterPro" id="IPR033885">
    <property type="entry name" value="AlkB/XylM"/>
</dbReference>
<comment type="similarity">
    <text evidence="2">Belongs to the fatty acid desaturase type 1 family. AlkB subfamily.</text>
</comment>
<evidence type="ECO:0000313" key="14">
    <source>
        <dbReference type="EMBL" id="MCV7172514.1"/>
    </source>
</evidence>
<evidence type="ECO:0000256" key="3">
    <source>
        <dbReference type="ARBA" id="ARBA00022475"/>
    </source>
</evidence>
<keyword evidence="9" id="KW-0408">Iron</keyword>
<evidence type="ECO:0000313" key="15">
    <source>
        <dbReference type="Proteomes" id="UP001140293"/>
    </source>
</evidence>
<proteinExistence type="inferred from homology"/>
<keyword evidence="15" id="KW-1185">Reference proteome</keyword>
<evidence type="ECO:0000256" key="11">
    <source>
        <dbReference type="ARBA" id="ARBA00023136"/>
    </source>
</evidence>
<dbReference type="GO" id="GO:0004497">
    <property type="term" value="F:monooxygenase activity"/>
    <property type="evidence" value="ECO:0007669"/>
    <property type="project" value="UniProtKB-KW"/>
</dbReference>
<evidence type="ECO:0000256" key="12">
    <source>
        <dbReference type="SAM" id="Phobius"/>
    </source>
</evidence>
<keyword evidence="8" id="KW-0560">Oxidoreductase</keyword>
<evidence type="ECO:0000256" key="10">
    <source>
        <dbReference type="ARBA" id="ARBA00023033"/>
    </source>
</evidence>
<keyword evidence="10" id="KW-0503">Monooxygenase</keyword>
<dbReference type="InterPro" id="IPR005804">
    <property type="entry name" value="FA_desaturase_dom"/>
</dbReference>
<evidence type="ECO:0000256" key="1">
    <source>
        <dbReference type="ARBA" id="ARBA00004429"/>
    </source>
</evidence>
<organism evidence="14 15">
    <name type="scientific">[Mycobacterium] manitobense</name>
    <dbReference type="NCBI Taxonomy" id="190147"/>
    <lineage>
        <taxon>Bacteria</taxon>
        <taxon>Bacillati</taxon>
        <taxon>Actinomycetota</taxon>
        <taxon>Actinomycetes</taxon>
        <taxon>Mycobacteriales</taxon>
        <taxon>Mycobacteriaceae</taxon>
        <taxon>Mycolicibacterium</taxon>
    </lineage>
</organism>
<gene>
    <name evidence="14" type="ORF">H7I41_21590</name>
</gene>
<dbReference type="EMBL" id="JACKSJ010000186">
    <property type="protein sequence ID" value="MCV7172514.1"/>
    <property type="molecule type" value="Genomic_DNA"/>
</dbReference>
<keyword evidence="7 12" id="KW-1133">Transmembrane helix</keyword>
<keyword evidence="6" id="KW-0479">Metal-binding</keyword>
<feature type="transmembrane region" description="Helical" evidence="12">
    <location>
        <begin position="133"/>
        <end position="151"/>
    </location>
</feature>
<name>A0A9X3BPC3_9MYCO</name>
<feature type="transmembrane region" description="Helical" evidence="12">
    <location>
        <begin position="97"/>
        <end position="121"/>
    </location>
</feature>
<evidence type="ECO:0000256" key="2">
    <source>
        <dbReference type="ARBA" id="ARBA00010823"/>
    </source>
</evidence>